<name>A0A9W6GME4_9FUSO</name>
<gene>
    <name evidence="1" type="ORF">PM10SUCC1_32720</name>
</gene>
<keyword evidence="2" id="KW-1185">Reference proteome</keyword>
<reference evidence="1" key="1">
    <citation type="submission" date="2022-12" db="EMBL/GenBank/DDBJ databases">
        <title>Reference genome sequencing for broad-spectrum identification of bacterial and archaeal isolates by mass spectrometry.</title>
        <authorList>
            <person name="Sekiguchi Y."/>
            <person name="Tourlousse D.M."/>
        </authorList>
    </citation>
    <scope>NUCLEOTIDE SEQUENCE</scope>
    <source>
        <strain evidence="1">10succ1</strain>
    </source>
</reference>
<evidence type="ECO:0000313" key="1">
    <source>
        <dbReference type="EMBL" id="GLI57758.1"/>
    </source>
</evidence>
<organism evidence="1 2">
    <name type="scientific">Propionigenium maris DSM 9537</name>
    <dbReference type="NCBI Taxonomy" id="1123000"/>
    <lineage>
        <taxon>Bacteria</taxon>
        <taxon>Fusobacteriati</taxon>
        <taxon>Fusobacteriota</taxon>
        <taxon>Fusobacteriia</taxon>
        <taxon>Fusobacteriales</taxon>
        <taxon>Fusobacteriaceae</taxon>
        <taxon>Propionigenium</taxon>
    </lineage>
</organism>
<dbReference type="Proteomes" id="UP001144471">
    <property type="component" value="Unassembled WGS sequence"/>
</dbReference>
<proteinExistence type="predicted"/>
<sequence>MKPANIGDKVYFVNSFESDMVLDGEVKDILEAQVGNTCIISCNGGDYKVPESYILRKM</sequence>
<evidence type="ECO:0000313" key="2">
    <source>
        <dbReference type="Proteomes" id="UP001144471"/>
    </source>
</evidence>
<protein>
    <submittedName>
        <fullName evidence="1">Uncharacterized protein</fullName>
    </submittedName>
</protein>
<comment type="caution">
    <text evidence="1">The sequence shown here is derived from an EMBL/GenBank/DDBJ whole genome shotgun (WGS) entry which is preliminary data.</text>
</comment>
<dbReference type="RefSeq" id="WP_281837433.1">
    <property type="nucleotide sequence ID" value="NZ_BSDY01000023.1"/>
</dbReference>
<accession>A0A9W6GME4</accession>
<dbReference type="EMBL" id="BSDY01000023">
    <property type="protein sequence ID" value="GLI57758.1"/>
    <property type="molecule type" value="Genomic_DNA"/>
</dbReference>
<dbReference type="AlphaFoldDB" id="A0A9W6GME4"/>